<protein>
    <submittedName>
        <fullName evidence="8">RagB/SusD family nutrient uptake outer membrane protein</fullName>
    </submittedName>
</protein>
<proteinExistence type="inferred from homology"/>
<dbReference type="GO" id="GO:0009279">
    <property type="term" value="C:cell outer membrane"/>
    <property type="evidence" value="ECO:0007669"/>
    <property type="project" value="UniProtKB-SubCell"/>
</dbReference>
<keyword evidence="4" id="KW-0472">Membrane</keyword>
<keyword evidence="5" id="KW-0998">Cell outer membrane</keyword>
<dbReference type="EMBL" id="JADWYR010000005">
    <property type="protein sequence ID" value="MBG9378793.1"/>
    <property type="molecule type" value="Genomic_DNA"/>
</dbReference>
<dbReference type="Gene3D" id="1.25.40.390">
    <property type="match status" value="1"/>
</dbReference>
<dbReference type="Proteomes" id="UP000628448">
    <property type="component" value="Unassembled WGS sequence"/>
</dbReference>
<evidence type="ECO:0000256" key="5">
    <source>
        <dbReference type="ARBA" id="ARBA00023237"/>
    </source>
</evidence>
<dbReference type="PROSITE" id="PS51257">
    <property type="entry name" value="PROKAR_LIPOPROTEIN"/>
    <property type="match status" value="1"/>
</dbReference>
<evidence type="ECO:0000259" key="7">
    <source>
        <dbReference type="Pfam" id="PF14322"/>
    </source>
</evidence>
<evidence type="ECO:0000256" key="3">
    <source>
        <dbReference type="ARBA" id="ARBA00022729"/>
    </source>
</evidence>
<accession>A0A931H0K7</accession>
<feature type="domain" description="RagB/SusD" evidence="6">
    <location>
        <begin position="278"/>
        <end position="531"/>
    </location>
</feature>
<comment type="caution">
    <text evidence="8">The sequence shown here is derived from an EMBL/GenBank/DDBJ whole genome shotgun (WGS) entry which is preliminary data.</text>
</comment>
<comment type="similarity">
    <text evidence="2">Belongs to the SusD family.</text>
</comment>
<comment type="subcellular location">
    <subcellularLocation>
        <location evidence="1">Cell outer membrane</location>
    </subcellularLocation>
</comment>
<evidence type="ECO:0000259" key="6">
    <source>
        <dbReference type="Pfam" id="PF07980"/>
    </source>
</evidence>
<keyword evidence="3" id="KW-0732">Signal</keyword>
<name>A0A931H0K7_9BACT</name>
<dbReference type="SUPFAM" id="SSF48452">
    <property type="entry name" value="TPR-like"/>
    <property type="match status" value="1"/>
</dbReference>
<gene>
    <name evidence="8" type="ORF">I5907_21350</name>
</gene>
<sequence length="531" mass="59446">MKNIIIVSLMLMVVASCTKQLDKSPYGVVSTENFYKTAADAEMAVTAAYKSFQTLDGQNGWNTRAGYTPMGDITGPDVQAHPDLVVYYQIQQSIISPSSDQILMLYQRCYSALLLANVAIEKIPAIEMDEQVKSRFMGELYFIRGFWLFRLGYMFGTAPLVTSQLGIADLNVPNSKREAVYEAGKSVNNYTVTKSDLFDQAETDFKMALQQQIADRNTGDLMGRADKGAVKAYLAQIYLYEHRWNDAKLLLEEIMSYGYALLPDYNDVFNGTHDNSSEAVFEVQYTAMNQKGTDNFGTVLTAPNGEGYVAGGGWGWTRPTPDLESEYEAGDPRLVASIFRKNKDDFFGQLFLDKVNGTGLGIRKWCIANAPNNNGVTVDQVSWNNSANYTLVRYAEVLLWYAEVMNELGNPAAAASYVNMVRQRTATTTDPNTINHDVVGELPPVSGAQGYEEMFWTIVHERRIELAFEGKFGWDLRRWGIAEAYLSNPSRWQNEVTPGYFKFKEGKDEIFPLPQIEIDRAGGTLVQNAGY</sequence>
<evidence type="ECO:0000313" key="9">
    <source>
        <dbReference type="Proteomes" id="UP000628448"/>
    </source>
</evidence>
<feature type="domain" description="SusD-like N-terminal" evidence="7">
    <location>
        <begin position="79"/>
        <end position="239"/>
    </location>
</feature>
<evidence type="ECO:0000256" key="1">
    <source>
        <dbReference type="ARBA" id="ARBA00004442"/>
    </source>
</evidence>
<dbReference type="AlphaFoldDB" id="A0A931H0K7"/>
<dbReference type="InterPro" id="IPR033985">
    <property type="entry name" value="SusD-like_N"/>
</dbReference>
<reference evidence="8" key="1">
    <citation type="submission" date="2020-11" db="EMBL/GenBank/DDBJ databases">
        <title>Bacterial whole genome sequence for Panacibacter sp. DH6.</title>
        <authorList>
            <person name="Le V."/>
            <person name="Ko S."/>
            <person name="Ahn C.-Y."/>
            <person name="Oh H.-M."/>
        </authorList>
    </citation>
    <scope>NUCLEOTIDE SEQUENCE</scope>
    <source>
        <strain evidence="8">DH6</strain>
    </source>
</reference>
<dbReference type="InterPro" id="IPR012944">
    <property type="entry name" value="SusD_RagB_dom"/>
</dbReference>
<dbReference type="InterPro" id="IPR011990">
    <property type="entry name" value="TPR-like_helical_dom_sf"/>
</dbReference>
<keyword evidence="9" id="KW-1185">Reference proteome</keyword>
<dbReference type="RefSeq" id="WP_196992900.1">
    <property type="nucleotide sequence ID" value="NZ_JADWYR010000005.1"/>
</dbReference>
<dbReference type="Pfam" id="PF14322">
    <property type="entry name" value="SusD-like_3"/>
    <property type="match status" value="1"/>
</dbReference>
<evidence type="ECO:0000313" key="8">
    <source>
        <dbReference type="EMBL" id="MBG9378793.1"/>
    </source>
</evidence>
<organism evidence="8 9">
    <name type="scientific">Panacibacter microcysteis</name>
    <dbReference type="NCBI Taxonomy" id="2793269"/>
    <lineage>
        <taxon>Bacteria</taxon>
        <taxon>Pseudomonadati</taxon>
        <taxon>Bacteroidota</taxon>
        <taxon>Chitinophagia</taxon>
        <taxon>Chitinophagales</taxon>
        <taxon>Chitinophagaceae</taxon>
        <taxon>Panacibacter</taxon>
    </lineage>
</organism>
<evidence type="ECO:0000256" key="2">
    <source>
        <dbReference type="ARBA" id="ARBA00006275"/>
    </source>
</evidence>
<dbReference type="Pfam" id="PF07980">
    <property type="entry name" value="SusD_RagB"/>
    <property type="match status" value="1"/>
</dbReference>
<evidence type="ECO:0000256" key="4">
    <source>
        <dbReference type="ARBA" id="ARBA00023136"/>
    </source>
</evidence>